<sequence>MFQAHFPGAASFTHGSHPSPIPYYWRFASRASSCYGSTTLSCGRSPSRPSLHFADCIARFAFASMLGHPVAITVLAQPCCLTCTPRARAKTHSVYPYADIWSVSNVCVLRGHGDPFATLPRCQSTRIIRPSRAYAPRQSPVSDVHVLQLPHIDVRDAHCVYAPAYHPPFFIHACLPALDARRAGSTGKVEAYQTRQSSRASLIPLRWAMSRGGAACCHPRGERRKLDAAHSCLSLSFLPLFVILPRHIDGATELGQCCLSDLGTLERRATYSFQQPGVARAPTSLLSDRFRSTAAFVDKLSVIRNVAWYLRA</sequence>
<reference evidence="1 2" key="1">
    <citation type="journal article" date="2016" name="Mol. Biol. Evol.">
        <title>Comparative Genomics of Early-Diverging Mushroom-Forming Fungi Provides Insights into the Origins of Lignocellulose Decay Capabilities.</title>
        <authorList>
            <person name="Nagy L.G."/>
            <person name="Riley R."/>
            <person name="Tritt A."/>
            <person name="Adam C."/>
            <person name="Daum C."/>
            <person name="Floudas D."/>
            <person name="Sun H."/>
            <person name="Yadav J.S."/>
            <person name="Pangilinan J."/>
            <person name="Larsson K.H."/>
            <person name="Matsuura K."/>
            <person name="Barry K."/>
            <person name="Labutti K."/>
            <person name="Kuo R."/>
            <person name="Ohm R.A."/>
            <person name="Bhattacharya S.S."/>
            <person name="Shirouzu T."/>
            <person name="Yoshinaga Y."/>
            <person name="Martin F.M."/>
            <person name="Grigoriev I.V."/>
            <person name="Hibbett D.S."/>
        </authorList>
    </citation>
    <scope>NUCLEOTIDE SEQUENCE [LARGE SCALE GENOMIC DNA]</scope>
    <source>
        <strain evidence="1 2">HHB12029</strain>
    </source>
</reference>
<dbReference type="Proteomes" id="UP000077266">
    <property type="component" value="Unassembled WGS sequence"/>
</dbReference>
<protein>
    <submittedName>
        <fullName evidence="1">Uncharacterized protein</fullName>
    </submittedName>
</protein>
<gene>
    <name evidence="1" type="ORF">EXIGLDRAFT_298504</name>
</gene>
<proteinExistence type="predicted"/>
<evidence type="ECO:0000313" key="2">
    <source>
        <dbReference type="Proteomes" id="UP000077266"/>
    </source>
</evidence>
<accession>A0A165LZC7</accession>
<keyword evidence="2" id="KW-1185">Reference proteome</keyword>
<name>A0A165LZC7_EXIGL</name>
<organism evidence="1 2">
    <name type="scientific">Exidia glandulosa HHB12029</name>
    <dbReference type="NCBI Taxonomy" id="1314781"/>
    <lineage>
        <taxon>Eukaryota</taxon>
        <taxon>Fungi</taxon>
        <taxon>Dikarya</taxon>
        <taxon>Basidiomycota</taxon>
        <taxon>Agaricomycotina</taxon>
        <taxon>Agaricomycetes</taxon>
        <taxon>Auriculariales</taxon>
        <taxon>Exidiaceae</taxon>
        <taxon>Exidia</taxon>
    </lineage>
</organism>
<evidence type="ECO:0000313" key="1">
    <source>
        <dbReference type="EMBL" id="KZV98544.1"/>
    </source>
</evidence>
<dbReference type="InParanoid" id="A0A165LZC7"/>
<dbReference type="EMBL" id="KV425917">
    <property type="protein sequence ID" value="KZV98544.1"/>
    <property type="molecule type" value="Genomic_DNA"/>
</dbReference>
<dbReference type="AlphaFoldDB" id="A0A165LZC7"/>